<evidence type="ECO:0000313" key="3">
    <source>
        <dbReference type="Proteomes" id="UP000637299"/>
    </source>
</evidence>
<dbReference type="EMBL" id="JACYFS010000001">
    <property type="protein sequence ID" value="MBD8081078.1"/>
    <property type="molecule type" value="Genomic_DNA"/>
</dbReference>
<dbReference type="Pfam" id="PF12804">
    <property type="entry name" value="NTP_transf_3"/>
    <property type="match status" value="1"/>
</dbReference>
<protein>
    <submittedName>
        <fullName evidence="2">Nucleotidyltransferase family protein</fullName>
    </submittedName>
</protein>
<feature type="domain" description="MobA-like NTP transferase" evidence="1">
    <location>
        <begin position="6"/>
        <end position="165"/>
    </location>
</feature>
<dbReference type="InterPro" id="IPR029044">
    <property type="entry name" value="Nucleotide-diphossugar_trans"/>
</dbReference>
<dbReference type="RefSeq" id="WP_191734895.1">
    <property type="nucleotide sequence ID" value="NZ_JACYFS010000001.1"/>
</dbReference>
<comment type="caution">
    <text evidence="2">The sequence shown here is derived from an EMBL/GenBank/DDBJ whole genome shotgun (WGS) entry which is preliminary data.</text>
</comment>
<organism evidence="2 3">
    <name type="scientific">Chryseobacterium caseinilyticum</name>
    <dbReference type="NCBI Taxonomy" id="2771428"/>
    <lineage>
        <taxon>Bacteria</taxon>
        <taxon>Pseudomonadati</taxon>
        <taxon>Bacteroidota</taxon>
        <taxon>Flavobacteriia</taxon>
        <taxon>Flavobacteriales</taxon>
        <taxon>Weeksellaceae</taxon>
        <taxon>Chryseobacterium group</taxon>
        <taxon>Chryseobacterium</taxon>
    </lineage>
</organism>
<dbReference type="SUPFAM" id="SSF53448">
    <property type="entry name" value="Nucleotide-diphospho-sugar transferases"/>
    <property type="match status" value="1"/>
</dbReference>
<proteinExistence type="predicted"/>
<name>A0ABR8Z751_9FLAO</name>
<evidence type="ECO:0000259" key="1">
    <source>
        <dbReference type="Pfam" id="PF12804"/>
    </source>
</evidence>
<dbReference type="InterPro" id="IPR025877">
    <property type="entry name" value="MobA-like_NTP_Trfase"/>
</dbReference>
<dbReference type="PANTHER" id="PTHR43777">
    <property type="entry name" value="MOLYBDENUM COFACTOR CYTIDYLYLTRANSFERASE"/>
    <property type="match status" value="1"/>
</dbReference>
<keyword evidence="3" id="KW-1185">Reference proteome</keyword>
<accession>A0ABR8Z751</accession>
<dbReference type="Gene3D" id="3.90.550.10">
    <property type="entry name" value="Spore Coat Polysaccharide Biosynthesis Protein SpsA, Chain A"/>
    <property type="match status" value="1"/>
</dbReference>
<gene>
    <name evidence="2" type="ORF">IC610_01435</name>
</gene>
<reference evidence="2 3" key="1">
    <citation type="submission" date="2020-09" db="EMBL/GenBank/DDBJ databases">
        <title>Genome seq and assembly of Chryseobacterium sp.</title>
        <authorList>
            <person name="Chhetri G."/>
        </authorList>
    </citation>
    <scope>NUCLEOTIDE SEQUENCE [LARGE SCALE GENOMIC DNA]</scope>
    <source>
        <strain evidence="2 3">GCR10</strain>
    </source>
</reference>
<sequence>METGILILAAGNSSRLGQPKQLLDFKGKSLLRHVAEESLKITKSVVVVTGSNSIEISKEIIDLKLIITENRIWNEGMGSSIHIGFNQLLDSFPAIENCIVSVCDQPFIEASVFSELIQMQQDSQKGIVASKYADTLGTPVLFTKKYFTDLSKLSGKEGAKKLLQKFKDDIAGINFEKGAIDIDTQNDYQQLIQ</sequence>
<dbReference type="CDD" id="cd04182">
    <property type="entry name" value="GT_2_like_f"/>
    <property type="match status" value="1"/>
</dbReference>
<evidence type="ECO:0000313" key="2">
    <source>
        <dbReference type="EMBL" id="MBD8081078.1"/>
    </source>
</evidence>
<dbReference type="Proteomes" id="UP000637299">
    <property type="component" value="Unassembled WGS sequence"/>
</dbReference>
<dbReference type="PANTHER" id="PTHR43777:SF1">
    <property type="entry name" value="MOLYBDENUM COFACTOR CYTIDYLYLTRANSFERASE"/>
    <property type="match status" value="1"/>
</dbReference>